<keyword evidence="5" id="KW-0460">Magnesium</keyword>
<dbReference type="GeneID" id="61167857"/>
<evidence type="ECO:0000313" key="8">
    <source>
        <dbReference type="EMBL" id="NMX03133.1"/>
    </source>
</evidence>
<evidence type="ECO:0000256" key="2">
    <source>
        <dbReference type="ARBA" id="ARBA00006706"/>
    </source>
</evidence>
<dbReference type="SFLD" id="SFLDS00005">
    <property type="entry name" value="Isoprenoid_Synthase_Type_I"/>
    <property type="match status" value="1"/>
</dbReference>
<proteinExistence type="inferred from homology"/>
<evidence type="ECO:0000256" key="3">
    <source>
        <dbReference type="ARBA" id="ARBA00022679"/>
    </source>
</evidence>
<accession>A0A2J9KQY1</accession>
<dbReference type="InterPro" id="IPR000092">
    <property type="entry name" value="Polyprenyl_synt"/>
</dbReference>
<evidence type="ECO:0000313" key="7">
    <source>
        <dbReference type="EMBL" id="MCU9968238.1"/>
    </source>
</evidence>
<reference evidence="9 10" key="1">
    <citation type="submission" date="2018-06" db="EMBL/GenBank/DDBJ databases">
        <authorList>
            <consortium name="Pathogen Informatics"/>
            <person name="Doyle S."/>
        </authorList>
    </citation>
    <scope>NUCLEOTIDE SEQUENCE [LARGE SCALE GENOMIC DNA]</scope>
    <source>
        <strain evidence="9 10">NCTC11819</strain>
    </source>
</reference>
<dbReference type="Proteomes" id="UP001209486">
    <property type="component" value="Unassembled WGS sequence"/>
</dbReference>
<dbReference type="PANTHER" id="PTHR12001">
    <property type="entry name" value="GERANYLGERANYL PYROPHOSPHATE SYNTHASE"/>
    <property type="match status" value="1"/>
</dbReference>
<evidence type="ECO:0000256" key="5">
    <source>
        <dbReference type="ARBA" id="ARBA00022842"/>
    </source>
</evidence>
<evidence type="ECO:0000256" key="6">
    <source>
        <dbReference type="RuleBase" id="RU004466"/>
    </source>
</evidence>
<dbReference type="CDD" id="cd00685">
    <property type="entry name" value="Trans_IPPS_HT"/>
    <property type="match status" value="1"/>
</dbReference>
<comment type="cofactor">
    <cofactor evidence="1">
        <name>Mg(2+)</name>
        <dbReference type="ChEBI" id="CHEBI:18420"/>
    </cofactor>
</comment>
<dbReference type="EMBL" id="JABCUS010000007">
    <property type="protein sequence ID" value="NMX03133.1"/>
    <property type="molecule type" value="Genomic_DNA"/>
</dbReference>
<dbReference type="GO" id="GO:0046872">
    <property type="term" value="F:metal ion binding"/>
    <property type="evidence" value="ECO:0007669"/>
    <property type="project" value="UniProtKB-KW"/>
</dbReference>
<comment type="similarity">
    <text evidence="2 6">Belongs to the FPP/GGPP synthase family.</text>
</comment>
<evidence type="ECO:0000313" key="12">
    <source>
        <dbReference type="Proteomes" id="UP001209486"/>
    </source>
</evidence>
<dbReference type="GO" id="GO:0008299">
    <property type="term" value="P:isoprenoid biosynthetic process"/>
    <property type="evidence" value="ECO:0007669"/>
    <property type="project" value="InterPro"/>
</dbReference>
<evidence type="ECO:0000313" key="11">
    <source>
        <dbReference type="Proteomes" id="UP000575397"/>
    </source>
</evidence>
<evidence type="ECO:0000313" key="9">
    <source>
        <dbReference type="EMBL" id="STO17502.1"/>
    </source>
</evidence>
<evidence type="ECO:0000256" key="4">
    <source>
        <dbReference type="ARBA" id="ARBA00022723"/>
    </source>
</evidence>
<comment type="caution">
    <text evidence="9">The sequence shown here is derived from an EMBL/GenBank/DDBJ whole genome shotgun (WGS) entry which is preliminary data.</text>
</comment>
<dbReference type="GO" id="GO:0106350">
    <property type="term" value="F:all-trans-octaprenyl-diphosphate synthase activity"/>
    <property type="evidence" value="ECO:0007669"/>
    <property type="project" value="UniProtKB-EC"/>
</dbReference>
<dbReference type="InterPro" id="IPR033749">
    <property type="entry name" value="Polyprenyl_synt_CS"/>
</dbReference>
<reference evidence="7 12" key="2">
    <citation type="submission" date="2019-08" db="EMBL/GenBank/DDBJ databases">
        <title>Comparison of rpoB and gyrB Sequences from Mobiluncus Species and Development of a Multiplex PCR Method for Clinical Detection of Mobiluncus curtisii and Mobiluncus mulieris.</title>
        <authorList>
            <person name="Yang L."/>
            <person name="Shen Y."/>
            <person name="Xu G."/>
            <person name="Shu L.-B."/>
            <person name="Hu J."/>
            <person name="Zhang R."/>
            <person name="Wang Y."/>
            <person name="Zhou H.-W."/>
            <person name="Zhang X."/>
        </authorList>
    </citation>
    <scope>NUCLEOTIDE SEQUENCE [LARGE SCALE GENOMIC DNA]</scope>
    <source>
        <strain evidence="7 12">M26</strain>
    </source>
</reference>
<sequence length="360" mass="38780">MIEEIPLADEIRTGVGHRLNHPWQHCTSAALSEKQLDDFSDSTIGLLLRGKRFRAIGAYIGWIASGGTVSPQIPGCLLDLGTCLELFQASAIVHDDIIDEARIRRGLPSAQIAFMTSSPAGGPKFGESAAILWGDLLFAAANSYFASAVKGLDSARLQALGQLYVTMQAEVAYGQYLDLFAESRDLTADVPPSKESAMEVIRHKTARYSVVIPILIGAALAGATPDLLVKLEDFSTPLGIAYQLRDDDLGIFGSQELTGKPSGDDICAGKRTVQLAVAWEMTDDEGREYLQRYWGAPDLTPPILSNIQAIITGSGARAAVAKLMNQHLNQSQLILDALDVPLEIKQQLCAFGSALVNREN</sequence>
<dbReference type="PANTHER" id="PTHR12001:SF85">
    <property type="entry name" value="SHORT CHAIN ISOPRENYL DIPHOSPHATE SYNTHASE"/>
    <property type="match status" value="1"/>
</dbReference>
<reference evidence="8 11" key="3">
    <citation type="submission" date="2020-04" db="EMBL/GenBank/DDBJ databases">
        <title>Antimicrobial susceptibility and clonality of vaginal-derived multi-drug resistant Mobiluncus isolates in China.</title>
        <authorList>
            <person name="Zhang X."/>
        </authorList>
    </citation>
    <scope>NUCLEOTIDE SEQUENCE [LARGE SCALE GENOMIC DNA]</scope>
    <source>
        <strain evidence="8 11">12</strain>
    </source>
</reference>
<protein>
    <submittedName>
        <fullName evidence="9">Octaprenyl-diphosphate synthase</fullName>
        <ecNumber evidence="9">2.5.1.90</ecNumber>
    </submittedName>
    <submittedName>
        <fullName evidence="7">Polyprenyl synthetase family protein</fullName>
    </submittedName>
</protein>
<gene>
    <name evidence="9" type="primary">ispB</name>
    <name evidence="7" type="ORF">FYZ43_02145</name>
    <name evidence="8" type="ORF">HHJ77_04075</name>
    <name evidence="9" type="ORF">NCTC11819_02096</name>
</gene>
<dbReference type="InterPro" id="IPR008949">
    <property type="entry name" value="Isoprenoid_synthase_dom_sf"/>
</dbReference>
<organism evidence="9 10">
    <name type="scientific">Mobiluncus mulieris</name>
    <dbReference type="NCBI Taxonomy" id="2052"/>
    <lineage>
        <taxon>Bacteria</taxon>
        <taxon>Bacillati</taxon>
        <taxon>Actinomycetota</taxon>
        <taxon>Actinomycetes</taxon>
        <taxon>Actinomycetales</taxon>
        <taxon>Actinomycetaceae</taxon>
        <taxon>Mobiluncus</taxon>
    </lineage>
</organism>
<keyword evidence="3 6" id="KW-0808">Transferase</keyword>
<dbReference type="SUPFAM" id="SSF48576">
    <property type="entry name" value="Terpenoid synthases"/>
    <property type="match status" value="1"/>
</dbReference>
<dbReference type="Gene3D" id="1.10.600.10">
    <property type="entry name" value="Farnesyl Diphosphate Synthase"/>
    <property type="match status" value="1"/>
</dbReference>
<dbReference type="EMBL" id="VSZY01000002">
    <property type="protein sequence ID" value="MCU9968238.1"/>
    <property type="molecule type" value="Genomic_DNA"/>
</dbReference>
<dbReference type="EMBL" id="UGGQ01000006">
    <property type="protein sequence ID" value="STO17502.1"/>
    <property type="molecule type" value="Genomic_DNA"/>
</dbReference>
<keyword evidence="4" id="KW-0479">Metal-binding</keyword>
<evidence type="ECO:0000256" key="1">
    <source>
        <dbReference type="ARBA" id="ARBA00001946"/>
    </source>
</evidence>
<name>A0A2J9KQY1_9ACTO</name>
<dbReference type="AlphaFoldDB" id="A0A2J9KQY1"/>
<dbReference type="RefSeq" id="WP_004014938.1">
    <property type="nucleotide sequence ID" value="NZ_CAMPNB010000003.1"/>
</dbReference>
<dbReference type="PROSITE" id="PS00723">
    <property type="entry name" value="POLYPRENYL_SYNTHASE_1"/>
    <property type="match status" value="1"/>
</dbReference>
<dbReference type="Proteomes" id="UP000575397">
    <property type="component" value="Unassembled WGS sequence"/>
</dbReference>
<dbReference type="EC" id="2.5.1.90" evidence="9"/>
<evidence type="ECO:0000313" key="10">
    <source>
        <dbReference type="Proteomes" id="UP000255284"/>
    </source>
</evidence>
<dbReference type="Proteomes" id="UP000255284">
    <property type="component" value="Unassembled WGS sequence"/>
</dbReference>
<dbReference type="Pfam" id="PF00348">
    <property type="entry name" value="polyprenyl_synt"/>
    <property type="match status" value="1"/>
</dbReference>